<keyword evidence="3 10" id="KW-0444">Lipid biosynthesis</keyword>
<evidence type="ECO:0000256" key="10">
    <source>
        <dbReference type="HAMAP-Rule" id="MF_00019"/>
    </source>
</evidence>
<evidence type="ECO:0000256" key="2">
    <source>
        <dbReference type="ARBA" id="ARBA00022490"/>
    </source>
</evidence>
<dbReference type="NCBIfam" id="TIGR00182">
    <property type="entry name" value="plsX"/>
    <property type="match status" value="1"/>
</dbReference>
<dbReference type="PIRSF" id="PIRSF002465">
    <property type="entry name" value="Phsphlp_syn_PlsX"/>
    <property type="match status" value="1"/>
</dbReference>
<comment type="pathway">
    <text evidence="10">Lipid metabolism; phospholipid metabolism.</text>
</comment>
<dbReference type="SUPFAM" id="SSF53659">
    <property type="entry name" value="Isocitrate/Isopropylmalate dehydrogenase-like"/>
    <property type="match status" value="1"/>
</dbReference>
<dbReference type="InterPro" id="IPR003664">
    <property type="entry name" value="FA_synthesis"/>
</dbReference>
<sequence>MSARVTLSLDAMGGDKAPEMVIRGAEIALERLPDLRFLIFGREDEIAPLIPKNSALSKAAEIRHAPDVVSADVKPSVALRNSRDTSMRQAIEAVRDGSAAGMVSAGNTGALMALSKVVLRTVPGIDRPAIASFFPTRRGESVMLDLGANIDCDAANLVQFAIMGDVFARAVLGMPKPTIGLLNVGAEDQKGHEHIRSAAAILRATTLPLDFRGFIEGDDIGAGTVDVIVTDGFTGNVALKTAEGMAKLVTTFLRESFKSSLMARIGYVMSRTALKRLSQRVDPRRYNGAMFLGLNGIVVKSHGGTDEFGFANAIGVAADLCRQGFIDRIRDEIGNLTRELNEKKAAAI</sequence>
<evidence type="ECO:0000313" key="11">
    <source>
        <dbReference type="EMBL" id="RKQ73209.1"/>
    </source>
</evidence>
<comment type="similarity">
    <text evidence="10">Belongs to the PlsX family.</text>
</comment>
<comment type="caution">
    <text evidence="11">The sequence shown here is derived from an EMBL/GenBank/DDBJ whole genome shotgun (WGS) entry which is preliminary data.</text>
</comment>
<evidence type="ECO:0000256" key="9">
    <source>
        <dbReference type="ARBA" id="ARBA00046608"/>
    </source>
</evidence>
<keyword evidence="5 10" id="KW-0443">Lipid metabolism</keyword>
<dbReference type="Proteomes" id="UP000277424">
    <property type="component" value="Unassembled WGS sequence"/>
</dbReference>
<comment type="function">
    <text evidence="10">Catalyzes the reversible formation of acyl-phosphate (acyl-PO(4)) from acyl-[acyl-carrier-protein] (acyl-ACP). This enzyme utilizes acyl-ACP as fatty acyl donor, but not acyl-CoA.</text>
</comment>
<keyword evidence="4 10" id="KW-0808">Transferase</keyword>
<dbReference type="InterPro" id="IPR012281">
    <property type="entry name" value="Phospholipid_synth_PlsX-like"/>
</dbReference>
<evidence type="ECO:0000256" key="7">
    <source>
        <dbReference type="ARBA" id="ARBA00023264"/>
    </source>
</evidence>
<comment type="subunit">
    <text evidence="9 10">Homodimer. Probably interacts with PlsY.</text>
</comment>
<dbReference type="EC" id="2.3.1.274" evidence="8 10"/>
<dbReference type="AlphaFoldDB" id="A0A420WQE1"/>
<keyword evidence="6 10" id="KW-0594">Phospholipid biosynthesis</keyword>
<evidence type="ECO:0000256" key="1">
    <source>
        <dbReference type="ARBA" id="ARBA00001232"/>
    </source>
</evidence>
<dbReference type="EMBL" id="RBIG01000001">
    <property type="protein sequence ID" value="RKQ73209.1"/>
    <property type="molecule type" value="Genomic_DNA"/>
</dbReference>
<organism evidence="11 12">
    <name type="scientific">Oceanibaculum indicum</name>
    <dbReference type="NCBI Taxonomy" id="526216"/>
    <lineage>
        <taxon>Bacteria</taxon>
        <taxon>Pseudomonadati</taxon>
        <taxon>Pseudomonadota</taxon>
        <taxon>Alphaproteobacteria</taxon>
        <taxon>Rhodospirillales</taxon>
        <taxon>Oceanibaculaceae</taxon>
        <taxon>Oceanibaculum</taxon>
    </lineage>
</organism>
<evidence type="ECO:0000256" key="3">
    <source>
        <dbReference type="ARBA" id="ARBA00022516"/>
    </source>
</evidence>
<name>A0A420WQE1_9PROT</name>
<dbReference type="UniPathway" id="UPA00085"/>
<keyword evidence="11" id="KW-0012">Acyltransferase</keyword>
<accession>A0A420WQE1</accession>
<dbReference type="GO" id="GO:0006633">
    <property type="term" value="P:fatty acid biosynthetic process"/>
    <property type="evidence" value="ECO:0007669"/>
    <property type="project" value="UniProtKB-UniRule"/>
</dbReference>
<dbReference type="Gene3D" id="3.40.718.10">
    <property type="entry name" value="Isopropylmalate Dehydrogenase"/>
    <property type="match status" value="1"/>
</dbReference>
<dbReference type="GO" id="GO:0008654">
    <property type="term" value="P:phospholipid biosynthetic process"/>
    <property type="evidence" value="ECO:0007669"/>
    <property type="project" value="UniProtKB-KW"/>
</dbReference>
<reference evidence="11 12" key="1">
    <citation type="submission" date="2018-10" db="EMBL/GenBank/DDBJ databases">
        <title>Comparative analysis of microorganisms from saline springs in Andes Mountain Range, Colombia.</title>
        <authorList>
            <person name="Rubin E."/>
        </authorList>
    </citation>
    <scope>NUCLEOTIDE SEQUENCE [LARGE SCALE GENOMIC DNA]</scope>
    <source>
        <strain evidence="11 12">USBA 36</strain>
    </source>
</reference>
<evidence type="ECO:0000256" key="6">
    <source>
        <dbReference type="ARBA" id="ARBA00023209"/>
    </source>
</evidence>
<proteinExistence type="inferred from homology"/>
<dbReference type="GO" id="GO:0005737">
    <property type="term" value="C:cytoplasm"/>
    <property type="evidence" value="ECO:0007669"/>
    <property type="project" value="UniProtKB-SubCell"/>
</dbReference>
<dbReference type="OrthoDB" id="9806408at2"/>
<dbReference type="HAMAP" id="MF_00019">
    <property type="entry name" value="PlsX"/>
    <property type="match status" value="1"/>
</dbReference>
<evidence type="ECO:0000313" key="12">
    <source>
        <dbReference type="Proteomes" id="UP000277424"/>
    </source>
</evidence>
<evidence type="ECO:0000256" key="8">
    <source>
        <dbReference type="ARBA" id="ARBA00024069"/>
    </source>
</evidence>
<dbReference type="PANTHER" id="PTHR30100">
    <property type="entry name" value="FATTY ACID/PHOSPHOLIPID SYNTHESIS PROTEIN PLSX"/>
    <property type="match status" value="1"/>
</dbReference>
<dbReference type="Pfam" id="PF02504">
    <property type="entry name" value="FA_synthesis"/>
    <property type="match status" value="1"/>
</dbReference>
<evidence type="ECO:0000256" key="5">
    <source>
        <dbReference type="ARBA" id="ARBA00023098"/>
    </source>
</evidence>
<gene>
    <name evidence="10" type="primary">plsX</name>
    <name evidence="11" type="ORF">BCL74_0989</name>
</gene>
<dbReference type="GO" id="GO:0043811">
    <property type="term" value="F:phosphate:acyl-[acyl carrier protein] acyltransferase activity"/>
    <property type="evidence" value="ECO:0007669"/>
    <property type="project" value="UniProtKB-UniRule"/>
</dbReference>
<dbReference type="PANTHER" id="PTHR30100:SF1">
    <property type="entry name" value="PHOSPHATE ACYLTRANSFERASE"/>
    <property type="match status" value="1"/>
</dbReference>
<protein>
    <recommendedName>
        <fullName evidence="8 10">Phosphate acyltransferase</fullName>
        <ecNumber evidence="8 10">2.3.1.274</ecNumber>
    </recommendedName>
    <alternativeName>
        <fullName evidence="10">Acyl-ACP phosphotransacylase</fullName>
    </alternativeName>
    <alternativeName>
        <fullName evidence="10">Acyl-[acyl-carrier-protein]--phosphate acyltransferase</fullName>
    </alternativeName>
    <alternativeName>
        <fullName evidence="10">Phosphate-acyl-ACP acyltransferase</fullName>
    </alternativeName>
</protein>
<keyword evidence="2 10" id="KW-0963">Cytoplasm</keyword>
<evidence type="ECO:0000256" key="4">
    <source>
        <dbReference type="ARBA" id="ARBA00022679"/>
    </source>
</evidence>
<dbReference type="RefSeq" id="WP_040706607.1">
    <property type="nucleotide sequence ID" value="NZ_RBIG01000001.1"/>
</dbReference>
<comment type="subcellular location">
    <subcellularLocation>
        <location evidence="10">Cytoplasm</location>
    </subcellularLocation>
    <text evidence="10">Associated with the membrane possibly through PlsY.</text>
</comment>
<comment type="catalytic activity">
    <reaction evidence="1 10">
        <text>a fatty acyl-[ACP] + phosphate = an acyl phosphate + holo-[ACP]</text>
        <dbReference type="Rhea" id="RHEA:42292"/>
        <dbReference type="Rhea" id="RHEA-COMP:9685"/>
        <dbReference type="Rhea" id="RHEA-COMP:14125"/>
        <dbReference type="ChEBI" id="CHEBI:43474"/>
        <dbReference type="ChEBI" id="CHEBI:59918"/>
        <dbReference type="ChEBI" id="CHEBI:64479"/>
        <dbReference type="ChEBI" id="CHEBI:138651"/>
        <dbReference type="EC" id="2.3.1.274"/>
    </reaction>
</comment>
<keyword evidence="7 10" id="KW-1208">Phospholipid metabolism</keyword>